<dbReference type="InterPro" id="IPR052165">
    <property type="entry name" value="Membrane_assoc_protease"/>
</dbReference>
<dbReference type="Proteomes" id="UP000070467">
    <property type="component" value="Unassembled WGS sequence"/>
</dbReference>
<feature type="transmembrane region" description="Helical" evidence="5">
    <location>
        <begin position="104"/>
        <end position="126"/>
    </location>
</feature>
<evidence type="ECO:0000256" key="1">
    <source>
        <dbReference type="ARBA" id="ARBA00004141"/>
    </source>
</evidence>
<keyword evidence="2 5" id="KW-0812">Transmembrane</keyword>
<dbReference type="PANTHER" id="PTHR33507">
    <property type="entry name" value="INNER MEMBRANE PROTEIN YBBJ"/>
    <property type="match status" value="1"/>
</dbReference>
<dbReference type="RefSeq" id="WP_066129985.1">
    <property type="nucleotide sequence ID" value="NZ_KQ959874.1"/>
</dbReference>
<name>A0ABR5TP84_9BACL</name>
<organism evidence="7 8">
    <name type="scientific">Gemelliphila asaccharolytica</name>
    <dbReference type="NCBI Taxonomy" id="502393"/>
    <lineage>
        <taxon>Bacteria</taxon>
        <taxon>Bacillati</taxon>
        <taxon>Bacillota</taxon>
        <taxon>Bacilli</taxon>
        <taxon>Bacillales</taxon>
        <taxon>Gemellaceae</taxon>
        <taxon>Gemelliphila</taxon>
    </lineage>
</organism>
<feature type="transmembrane region" description="Helical" evidence="5">
    <location>
        <begin position="31"/>
        <end position="49"/>
    </location>
</feature>
<keyword evidence="4 5" id="KW-0472">Membrane</keyword>
<evidence type="ECO:0000256" key="3">
    <source>
        <dbReference type="ARBA" id="ARBA00022989"/>
    </source>
</evidence>
<keyword evidence="8" id="KW-1185">Reference proteome</keyword>
<dbReference type="Pfam" id="PF01957">
    <property type="entry name" value="NfeD"/>
    <property type="match status" value="1"/>
</dbReference>
<evidence type="ECO:0000313" key="7">
    <source>
        <dbReference type="EMBL" id="KXB57985.1"/>
    </source>
</evidence>
<feature type="domain" description="NfeD-like C-terminal" evidence="6">
    <location>
        <begin position="160"/>
        <end position="210"/>
    </location>
</feature>
<evidence type="ECO:0000256" key="4">
    <source>
        <dbReference type="ARBA" id="ARBA00023136"/>
    </source>
</evidence>
<evidence type="ECO:0000313" key="8">
    <source>
        <dbReference type="Proteomes" id="UP000070467"/>
    </source>
</evidence>
<reference evidence="7 8" key="1">
    <citation type="submission" date="2016-01" db="EMBL/GenBank/DDBJ databases">
        <authorList>
            <person name="Mitreva M."/>
            <person name="Pepin K.H."/>
            <person name="Mihindukulasuriya K.A."/>
            <person name="Fulton R."/>
            <person name="Fronick C."/>
            <person name="O'Laughlin M."/>
            <person name="Miner T."/>
            <person name="Herter B."/>
            <person name="Rosa B.A."/>
            <person name="Cordes M."/>
            <person name="Tomlinson C."/>
            <person name="Wollam A."/>
            <person name="Palsikar V.B."/>
            <person name="Mardis E.R."/>
            <person name="Wilson R.K."/>
        </authorList>
    </citation>
    <scope>NUCLEOTIDE SEQUENCE [LARGE SCALE GENOMIC DNA]</scope>
    <source>
        <strain evidence="7 8">KA00071</strain>
    </source>
</reference>
<dbReference type="EMBL" id="LSDB01000023">
    <property type="protein sequence ID" value="KXB57985.1"/>
    <property type="molecule type" value="Genomic_DNA"/>
</dbReference>
<feature type="transmembrane region" description="Helical" evidence="5">
    <location>
        <begin position="6"/>
        <end position="24"/>
    </location>
</feature>
<comment type="subcellular location">
    <subcellularLocation>
        <location evidence="1">Membrane</location>
        <topology evidence="1">Multi-pass membrane protein</topology>
    </subcellularLocation>
</comment>
<comment type="caution">
    <text evidence="7">The sequence shown here is derived from an EMBL/GenBank/DDBJ whole genome shotgun (WGS) entry which is preliminary data.</text>
</comment>
<dbReference type="InterPro" id="IPR012340">
    <property type="entry name" value="NA-bd_OB-fold"/>
</dbReference>
<keyword evidence="3 5" id="KW-1133">Transmembrane helix</keyword>
<evidence type="ECO:0000256" key="5">
    <source>
        <dbReference type="SAM" id="Phobius"/>
    </source>
</evidence>
<dbReference type="InterPro" id="IPR002810">
    <property type="entry name" value="NfeD-like_C"/>
</dbReference>
<feature type="transmembrane region" description="Helical" evidence="5">
    <location>
        <begin position="55"/>
        <end position="73"/>
    </location>
</feature>
<proteinExistence type="predicted"/>
<gene>
    <name evidence="7" type="ORF">HMPREF1871_00651</name>
</gene>
<evidence type="ECO:0000256" key="2">
    <source>
        <dbReference type="ARBA" id="ARBA00022692"/>
    </source>
</evidence>
<evidence type="ECO:0000259" key="6">
    <source>
        <dbReference type="Pfam" id="PF01957"/>
    </source>
</evidence>
<dbReference type="PANTHER" id="PTHR33507:SF3">
    <property type="entry name" value="INNER MEMBRANE PROTEIN YBBJ"/>
    <property type="match status" value="1"/>
</dbReference>
<accession>A0ABR5TP84</accession>
<dbReference type="Gene3D" id="2.40.50.140">
    <property type="entry name" value="Nucleic acid-binding proteins"/>
    <property type="match status" value="1"/>
</dbReference>
<sequence length="211" mass="24302">MVLNDTLIFYLDIIILFLMSIFSCQQLFYSKFNCCGIFSILLLSIYIAIHTYKSGINIFIFIAFICAIILIILEMFLPVGIMGVLGTIILLYSLVSLNEEVSRIIFIITISIILFVAWYLFNIYILKNKPLFLCRLILEYNFTTDKGYVAKESNKSILNKKLLSLTDLRPSGIAILENQKYDVVTEGEYIEKNNYVIVTKVEGMRIVVRKI</sequence>
<protein>
    <submittedName>
        <fullName evidence="7">Nodulation efficiency protein D</fullName>
    </submittedName>
</protein>